<dbReference type="AlphaFoldDB" id="A0AAW6T8M5"/>
<dbReference type="GO" id="GO:0030497">
    <property type="term" value="P:fatty acid elongation"/>
    <property type="evidence" value="ECO:0007669"/>
    <property type="project" value="TreeGrafter"/>
</dbReference>
<dbReference type="PANTHER" id="PTHR42760:SF129">
    <property type="entry name" value="OXIDOREDUCTASE"/>
    <property type="match status" value="1"/>
</dbReference>
<dbReference type="InterPro" id="IPR036291">
    <property type="entry name" value="NAD(P)-bd_dom_sf"/>
</dbReference>
<reference evidence="4 5" key="1">
    <citation type="submission" date="2023-04" db="EMBL/GenBank/DDBJ databases">
        <title>Klugiella caeni sp. nov. isolated from the sludge of biochemical tank.</title>
        <authorList>
            <person name="Geng K."/>
        </authorList>
    </citation>
    <scope>NUCLEOTIDE SEQUENCE [LARGE SCALE GENOMIC DNA]</scope>
    <source>
        <strain evidence="4 5">YN-L-19</strain>
    </source>
</reference>
<dbReference type="FunFam" id="3.40.50.720:FF:000084">
    <property type="entry name" value="Short-chain dehydrogenase reductase"/>
    <property type="match status" value="1"/>
</dbReference>
<evidence type="ECO:0000313" key="4">
    <source>
        <dbReference type="EMBL" id="MDI2097725.1"/>
    </source>
</evidence>
<dbReference type="PROSITE" id="PS00061">
    <property type="entry name" value="ADH_SHORT"/>
    <property type="match status" value="1"/>
</dbReference>
<organism evidence="4 5">
    <name type="scientific">Ruicaihuangia caeni</name>
    <dbReference type="NCBI Taxonomy" id="3042517"/>
    <lineage>
        <taxon>Bacteria</taxon>
        <taxon>Bacillati</taxon>
        <taxon>Actinomycetota</taxon>
        <taxon>Actinomycetes</taxon>
        <taxon>Micrococcales</taxon>
        <taxon>Microbacteriaceae</taxon>
        <taxon>Ruicaihuangia</taxon>
    </lineage>
</organism>
<keyword evidence="2" id="KW-0560">Oxidoreductase</keyword>
<dbReference type="InterPro" id="IPR057326">
    <property type="entry name" value="KR_dom"/>
</dbReference>
<dbReference type="Proteomes" id="UP001321506">
    <property type="component" value="Unassembled WGS sequence"/>
</dbReference>
<feature type="domain" description="Ketoreductase" evidence="3">
    <location>
        <begin position="19"/>
        <end position="191"/>
    </location>
</feature>
<dbReference type="InterPro" id="IPR002347">
    <property type="entry name" value="SDR_fam"/>
</dbReference>
<comment type="similarity">
    <text evidence="1">Belongs to the short-chain dehydrogenases/reductases (SDR) family.</text>
</comment>
<accession>A0AAW6T8M5</accession>
<evidence type="ECO:0000259" key="3">
    <source>
        <dbReference type="SMART" id="SM00822"/>
    </source>
</evidence>
<dbReference type="RefSeq" id="WP_281487509.1">
    <property type="nucleotide sequence ID" value="NZ_JASATX010000001.1"/>
</dbReference>
<dbReference type="InterPro" id="IPR020904">
    <property type="entry name" value="Sc_DH/Rdtase_CS"/>
</dbReference>
<dbReference type="PRINTS" id="PR00081">
    <property type="entry name" value="GDHRDH"/>
</dbReference>
<proteinExistence type="inferred from homology"/>
<dbReference type="SUPFAM" id="SSF51735">
    <property type="entry name" value="NAD(P)-binding Rossmann-fold domains"/>
    <property type="match status" value="1"/>
</dbReference>
<dbReference type="GO" id="GO:0016616">
    <property type="term" value="F:oxidoreductase activity, acting on the CH-OH group of donors, NAD or NADP as acceptor"/>
    <property type="evidence" value="ECO:0007669"/>
    <property type="project" value="UniProtKB-ARBA"/>
</dbReference>
<dbReference type="Pfam" id="PF13561">
    <property type="entry name" value="adh_short_C2"/>
    <property type="match status" value="1"/>
</dbReference>
<name>A0AAW6T8M5_9MICO</name>
<sequence length="254" mass="27083">MSEASVEVSDVWPERHRGRVVLVTGGAGGLGGAAAERLAAEGAVVLVADLSIEEEHWGDEGARVRLDVTDQDQWVELRDRVLERYGRLDGLLVAHGAQGPEAPIEEVPYDGWRRTLSVNLDSVFLALHTVMGVMRQQRAGRVVLLASISGREGNASMSAYSASKAGVISLAKSVAKEVADSGIVVNAVAPSMFQTRLLDDLSPERNAMLLSRVPMGRVGHPSEFAALAAWLLSDECSYTTGQVFDLTGGRFSGA</sequence>
<dbReference type="CDD" id="cd05233">
    <property type="entry name" value="SDR_c"/>
    <property type="match status" value="1"/>
</dbReference>
<keyword evidence="5" id="KW-1185">Reference proteome</keyword>
<dbReference type="PANTHER" id="PTHR42760">
    <property type="entry name" value="SHORT-CHAIN DEHYDROGENASES/REDUCTASES FAMILY MEMBER"/>
    <property type="match status" value="1"/>
</dbReference>
<evidence type="ECO:0000256" key="1">
    <source>
        <dbReference type="ARBA" id="ARBA00006484"/>
    </source>
</evidence>
<dbReference type="EMBL" id="JASATX010000001">
    <property type="protein sequence ID" value="MDI2097725.1"/>
    <property type="molecule type" value="Genomic_DNA"/>
</dbReference>
<evidence type="ECO:0000313" key="5">
    <source>
        <dbReference type="Proteomes" id="UP001321506"/>
    </source>
</evidence>
<evidence type="ECO:0000256" key="2">
    <source>
        <dbReference type="ARBA" id="ARBA00023002"/>
    </source>
</evidence>
<dbReference type="Gene3D" id="3.40.50.720">
    <property type="entry name" value="NAD(P)-binding Rossmann-like Domain"/>
    <property type="match status" value="1"/>
</dbReference>
<gene>
    <name evidence="4" type="ORF">QF206_01910</name>
</gene>
<comment type="caution">
    <text evidence="4">The sequence shown here is derived from an EMBL/GenBank/DDBJ whole genome shotgun (WGS) entry which is preliminary data.</text>
</comment>
<dbReference type="SMART" id="SM00822">
    <property type="entry name" value="PKS_KR"/>
    <property type="match status" value="1"/>
</dbReference>
<protein>
    <submittedName>
        <fullName evidence="4">SDR family NAD(P)-dependent oxidoreductase</fullName>
    </submittedName>
</protein>